<protein>
    <submittedName>
        <fullName evidence="3">DUF3298 domain-containing protein</fullName>
    </submittedName>
</protein>
<sequence length="290" mass="32531">MERFDDKLKRMAQEEDFPLPDWAEACMEEALENLPQRRKKGRVIFKYFGTALAACLALLIALPNLSAQAADSLSAVPVLGELVELVTFRTYTHQDDNHHAMVEIPQVETGSDSAVMQESVNAINQDVEVLTETLITQFEADAAALGDQGHTALEVRHEIITNTDQWFTLRLEIWQGSGSSNTYYRYYHIDKSTGEIVTLSDLFADDAYVDAISAEILRQMVAENEAGTGGYWVDAKIEEWNFSTIDPDQNFYFDENGDLVIAFDKYQVAPGAYGCPSFTIPRAVYEAYLP</sequence>
<dbReference type="Gene3D" id="3.30.565.40">
    <property type="entry name" value="Fervidobacterium nodosum Rt17-B1 like"/>
    <property type="match status" value="1"/>
</dbReference>
<proteinExistence type="predicted"/>
<dbReference type="Pfam" id="PF11738">
    <property type="entry name" value="DUF3298"/>
    <property type="match status" value="1"/>
</dbReference>
<organism evidence="3 4">
    <name type="scientific">Candidatus Avoscillospira avicola</name>
    <dbReference type="NCBI Taxonomy" id="2840706"/>
    <lineage>
        <taxon>Bacteria</taxon>
        <taxon>Bacillati</taxon>
        <taxon>Bacillota</taxon>
        <taxon>Clostridia</taxon>
        <taxon>Eubacteriales</taxon>
        <taxon>Oscillospiraceae</taxon>
        <taxon>Oscillospiraceae incertae sedis</taxon>
        <taxon>Candidatus Avoscillospira</taxon>
    </lineage>
</organism>
<feature type="domain" description="DUF3298" evidence="2">
    <location>
        <begin position="200"/>
        <end position="282"/>
    </location>
</feature>
<dbReference type="EMBL" id="DVHE01000075">
    <property type="protein sequence ID" value="HIR51506.1"/>
    <property type="molecule type" value="Genomic_DNA"/>
</dbReference>
<evidence type="ECO:0000259" key="2">
    <source>
        <dbReference type="Pfam" id="PF11738"/>
    </source>
</evidence>
<dbReference type="InterPro" id="IPR021729">
    <property type="entry name" value="DUF3298"/>
</dbReference>
<evidence type="ECO:0000256" key="1">
    <source>
        <dbReference type="SAM" id="Phobius"/>
    </source>
</evidence>
<evidence type="ECO:0000313" key="4">
    <source>
        <dbReference type="Proteomes" id="UP000824239"/>
    </source>
</evidence>
<evidence type="ECO:0000313" key="3">
    <source>
        <dbReference type="EMBL" id="HIR51506.1"/>
    </source>
</evidence>
<keyword evidence="1" id="KW-0812">Transmembrane</keyword>
<gene>
    <name evidence="3" type="ORF">IAA53_09600</name>
</gene>
<dbReference type="AlphaFoldDB" id="A0A9D1DIZ8"/>
<reference evidence="3" key="1">
    <citation type="submission" date="2020-10" db="EMBL/GenBank/DDBJ databases">
        <authorList>
            <person name="Gilroy R."/>
        </authorList>
    </citation>
    <scope>NUCLEOTIDE SEQUENCE</scope>
    <source>
        <strain evidence="3">ChiBcec15-4380</strain>
    </source>
</reference>
<accession>A0A9D1DIZ8</accession>
<reference evidence="3" key="2">
    <citation type="journal article" date="2021" name="PeerJ">
        <title>Extensive microbial diversity within the chicken gut microbiome revealed by metagenomics and culture.</title>
        <authorList>
            <person name="Gilroy R."/>
            <person name="Ravi A."/>
            <person name="Getino M."/>
            <person name="Pursley I."/>
            <person name="Horton D.L."/>
            <person name="Alikhan N.F."/>
            <person name="Baker D."/>
            <person name="Gharbi K."/>
            <person name="Hall N."/>
            <person name="Watson M."/>
            <person name="Adriaenssens E.M."/>
            <person name="Foster-Nyarko E."/>
            <person name="Jarju S."/>
            <person name="Secka A."/>
            <person name="Antonio M."/>
            <person name="Oren A."/>
            <person name="Chaudhuri R.R."/>
            <person name="La Ragione R."/>
            <person name="Hildebrand F."/>
            <person name="Pallen M.J."/>
        </authorList>
    </citation>
    <scope>NUCLEOTIDE SEQUENCE</scope>
    <source>
        <strain evidence="3">ChiBcec15-4380</strain>
    </source>
</reference>
<feature type="transmembrane region" description="Helical" evidence="1">
    <location>
        <begin position="43"/>
        <end position="62"/>
    </location>
</feature>
<comment type="caution">
    <text evidence="3">The sequence shown here is derived from an EMBL/GenBank/DDBJ whole genome shotgun (WGS) entry which is preliminary data.</text>
</comment>
<keyword evidence="1" id="KW-1133">Transmembrane helix</keyword>
<name>A0A9D1DIZ8_9FIRM</name>
<dbReference type="Gene3D" id="3.90.640.20">
    <property type="entry name" value="Heat-shock cognate protein, ATPase"/>
    <property type="match status" value="1"/>
</dbReference>
<dbReference type="InterPro" id="IPR037126">
    <property type="entry name" value="PdaC/RsiV-like_sf"/>
</dbReference>
<dbReference type="Proteomes" id="UP000824239">
    <property type="component" value="Unassembled WGS sequence"/>
</dbReference>
<keyword evidence="1" id="KW-0472">Membrane</keyword>